<dbReference type="KEGG" id="orm:HTY61_15315"/>
<gene>
    <name evidence="2" type="ORF">HTY61_15315</name>
</gene>
<keyword evidence="3" id="KW-1185">Reference proteome</keyword>
<keyword evidence="1" id="KW-0472">Membrane</keyword>
<evidence type="ECO:0000256" key="1">
    <source>
        <dbReference type="SAM" id="Phobius"/>
    </source>
</evidence>
<feature type="transmembrane region" description="Helical" evidence="1">
    <location>
        <begin position="33"/>
        <end position="56"/>
    </location>
</feature>
<dbReference type="AlphaFoldDB" id="A0A6N1VFL2"/>
<evidence type="ECO:0000313" key="3">
    <source>
        <dbReference type="Proteomes" id="UP000509367"/>
    </source>
</evidence>
<reference evidence="2 3" key="1">
    <citation type="submission" date="2020-06" db="EMBL/GenBank/DDBJ databases">
        <title>Oricola thermophila sp. nov. isolated from a tidal sediments.</title>
        <authorList>
            <person name="Kwon K.K."/>
            <person name="Yang S.-H."/>
            <person name="Park M.-J."/>
        </authorList>
    </citation>
    <scope>NUCLEOTIDE SEQUENCE [LARGE SCALE GENOMIC DNA]</scope>
    <source>
        <strain evidence="2 3">MEBiC13590</strain>
    </source>
</reference>
<protein>
    <submittedName>
        <fullName evidence="2">Uncharacterized protein</fullName>
    </submittedName>
</protein>
<dbReference type="Proteomes" id="UP000509367">
    <property type="component" value="Chromosome"/>
</dbReference>
<keyword evidence="1" id="KW-1133">Transmembrane helix</keyword>
<feature type="transmembrane region" description="Helical" evidence="1">
    <location>
        <begin position="63"/>
        <end position="80"/>
    </location>
</feature>
<feature type="transmembrane region" description="Helical" evidence="1">
    <location>
        <begin position="92"/>
        <end position="111"/>
    </location>
</feature>
<sequence length="121" mass="12657">MRYSVTATAVAALLVLQVVMLLAMFTQAPPHPPYVVAPFGMGPFLGVSLAVCVAALMRMPGRSGAVLALLAGALAMISYGPQKWFDPAFDEVWPAVIAAQLATLFIVIDVVKDLRGTGQGA</sequence>
<organism evidence="2 3">
    <name type="scientific">Oricola thermophila</name>
    <dbReference type="NCBI Taxonomy" id="2742145"/>
    <lineage>
        <taxon>Bacteria</taxon>
        <taxon>Pseudomonadati</taxon>
        <taxon>Pseudomonadota</taxon>
        <taxon>Alphaproteobacteria</taxon>
        <taxon>Hyphomicrobiales</taxon>
        <taxon>Ahrensiaceae</taxon>
        <taxon>Oricola</taxon>
    </lineage>
</organism>
<name>A0A6N1VFL2_9HYPH</name>
<dbReference type="EMBL" id="CP054836">
    <property type="protein sequence ID" value="QKV19726.1"/>
    <property type="molecule type" value="Genomic_DNA"/>
</dbReference>
<dbReference type="RefSeq" id="WP_175277617.1">
    <property type="nucleotide sequence ID" value="NZ_CP054836.1"/>
</dbReference>
<keyword evidence="1" id="KW-0812">Transmembrane</keyword>
<accession>A0A6N1VFL2</accession>
<evidence type="ECO:0000313" key="2">
    <source>
        <dbReference type="EMBL" id="QKV19726.1"/>
    </source>
</evidence>
<proteinExistence type="predicted"/>